<feature type="region of interest" description="Disordered" evidence="1">
    <location>
        <begin position="1"/>
        <end position="84"/>
    </location>
</feature>
<organism evidence="2 3">
    <name type="scientific">Microvirga puerhi</name>
    <dbReference type="NCBI Taxonomy" id="2876078"/>
    <lineage>
        <taxon>Bacteria</taxon>
        <taxon>Pseudomonadati</taxon>
        <taxon>Pseudomonadota</taxon>
        <taxon>Alphaproteobacteria</taxon>
        <taxon>Hyphomicrobiales</taxon>
        <taxon>Methylobacteriaceae</taxon>
        <taxon>Microvirga</taxon>
    </lineage>
</organism>
<dbReference type="Proteomes" id="UP000704176">
    <property type="component" value="Unassembled WGS sequence"/>
</dbReference>
<evidence type="ECO:0000313" key="2">
    <source>
        <dbReference type="EMBL" id="MBZ6077475.1"/>
    </source>
</evidence>
<sequence>MGDASYSKNDQQAPKQQPQSAERPDPKATGQTPKATQDRRRPAGADLPAAGPHAKPELMNDEGTPGAGTLPEAGRRDATDSTSG</sequence>
<feature type="compositionally biased region" description="Basic and acidic residues" evidence="1">
    <location>
        <begin position="73"/>
        <end position="84"/>
    </location>
</feature>
<accession>A0ABS7VQZ0</accession>
<protein>
    <submittedName>
        <fullName evidence="2">Uncharacterized protein</fullName>
    </submittedName>
</protein>
<comment type="caution">
    <text evidence="2">The sequence shown here is derived from an EMBL/GenBank/DDBJ whole genome shotgun (WGS) entry which is preliminary data.</text>
</comment>
<evidence type="ECO:0000256" key="1">
    <source>
        <dbReference type="SAM" id="MobiDB-lite"/>
    </source>
</evidence>
<proteinExistence type="predicted"/>
<name>A0ABS7VQZ0_9HYPH</name>
<dbReference type="RefSeq" id="WP_224313927.1">
    <property type="nucleotide sequence ID" value="NZ_JAIRBM010000010.1"/>
</dbReference>
<evidence type="ECO:0000313" key="3">
    <source>
        <dbReference type="Proteomes" id="UP000704176"/>
    </source>
</evidence>
<feature type="compositionally biased region" description="Polar residues" evidence="1">
    <location>
        <begin position="1"/>
        <end position="20"/>
    </location>
</feature>
<gene>
    <name evidence="2" type="ORF">K9B37_14445</name>
</gene>
<dbReference type="EMBL" id="JAIRBM010000010">
    <property type="protein sequence ID" value="MBZ6077475.1"/>
    <property type="molecule type" value="Genomic_DNA"/>
</dbReference>
<reference evidence="2 3" key="1">
    <citation type="submission" date="2021-09" db="EMBL/GenBank/DDBJ databases">
        <title>The complete genome sequence of a new microorganism.</title>
        <authorList>
            <person name="Zi Z."/>
        </authorList>
    </citation>
    <scope>NUCLEOTIDE SEQUENCE [LARGE SCALE GENOMIC DNA]</scope>
    <source>
        <strain evidence="2 3">WGZ8</strain>
    </source>
</reference>
<keyword evidence="3" id="KW-1185">Reference proteome</keyword>